<dbReference type="EMBL" id="KB308278">
    <property type="protein sequence ID" value="ELT98051.1"/>
    <property type="molecule type" value="Genomic_DNA"/>
</dbReference>
<proteinExistence type="predicted"/>
<reference evidence="1 3" key="2">
    <citation type="journal article" date="2013" name="Nature">
        <title>Insights into bilaterian evolution from three spiralian genomes.</title>
        <authorList>
            <person name="Simakov O."/>
            <person name="Marletaz F."/>
            <person name="Cho S.J."/>
            <person name="Edsinger-Gonzales E."/>
            <person name="Havlak P."/>
            <person name="Hellsten U."/>
            <person name="Kuo D.H."/>
            <person name="Larsson T."/>
            <person name="Lv J."/>
            <person name="Arendt D."/>
            <person name="Savage R."/>
            <person name="Osoegawa K."/>
            <person name="de Jong P."/>
            <person name="Grimwood J."/>
            <person name="Chapman J.A."/>
            <person name="Shapiro H."/>
            <person name="Aerts A."/>
            <person name="Otillar R.P."/>
            <person name="Terry A.Y."/>
            <person name="Boore J.L."/>
            <person name="Grigoriev I.V."/>
            <person name="Lindberg D.R."/>
            <person name="Seaver E.C."/>
            <person name="Weisblat D.A."/>
            <person name="Putnam N.H."/>
            <person name="Rokhsar D.S."/>
        </authorList>
    </citation>
    <scope>NUCLEOTIDE SEQUENCE</scope>
    <source>
        <strain evidence="1 3">I ESC-2004</strain>
    </source>
</reference>
<evidence type="ECO:0000313" key="3">
    <source>
        <dbReference type="Proteomes" id="UP000014760"/>
    </source>
</evidence>
<organism evidence="1">
    <name type="scientific">Capitella teleta</name>
    <name type="common">Polychaete worm</name>
    <dbReference type="NCBI Taxonomy" id="283909"/>
    <lineage>
        <taxon>Eukaryota</taxon>
        <taxon>Metazoa</taxon>
        <taxon>Spiralia</taxon>
        <taxon>Lophotrochozoa</taxon>
        <taxon>Annelida</taxon>
        <taxon>Polychaeta</taxon>
        <taxon>Sedentaria</taxon>
        <taxon>Scolecida</taxon>
        <taxon>Capitellidae</taxon>
        <taxon>Capitella</taxon>
    </lineage>
</organism>
<dbReference type="OrthoDB" id="6114693at2759"/>
<dbReference type="EMBL" id="AMQN01010631">
    <property type="status" value="NOT_ANNOTATED_CDS"/>
    <property type="molecule type" value="Genomic_DNA"/>
</dbReference>
<dbReference type="AlphaFoldDB" id="R7U302"/>
<evidence type="ECO:0000313" key="2">
    <source>
        <dbReference type="EnsemblMetazoa" id="CapteP197577"/>
    </source>
</evidence>
<accession>R7U302</accession>
<protein>
    <submittedName>
        <fullName evidence="1 2">Uncharacterized protein</fullName>
    </submittedName>
</protein>
<reference evidence="2" key="3">
    <citation type="submission" date="2015-06" db="UniProtKB">
        <authorList>
            <consortium name="EnsemblMetazoa"/>
        </authorList>
    </citation>
    <scope>IDENTIFICATION</scope>
</reference>
<sequence>MRNMEVADKITNGLVANLLRCKKEINIARTNTRTIREQKGQVELTEHIKKAHITIMGIQEHRIVHSYSKNDALLRSESESRKVEDILFCEAWALSAKEEASLDECYARMLRMVMNVTWRDKVRNEVLYDNLPRVTEKIRERRLKLAGHCIRHNKLEASDLVLWEPIQGKTSRGSQKQPCVDILRRDTGLNSSQLDN</sequence>
<evidence type="ECO:0000313" key="1">
    <source>
        <dbReference type="EMBL" id="ELT98051.1"/>
    </source>
</evidence>
<gene>
    <name evidence="1" type="ORF">CAPTEDRAFT_197577</name>
</gene>
<reference evidence="3" key="1">
    <citation type="submission" date="2012-12" db="EMBL/GenBank/DDBJ databases">
        <authorList>
            <person name="Hellsten U."/>
            <person name="Grimwood J."/>
            <person name="Chapman J.A."/>
            <person name="Shapiro H."/>
            <person name="Aerts A."/>
            <person name="Otillar R.P."/>
            <person name="Terry A.Y."/>
            <person name="Boore J.L."/>
            <person name="Simakov O."/>
            <person name="Marletaz F."/>
            <person name="Cho S.-J."/>
            <person name="Edsinger-Gonzales E."/>
            <person name="Havlak P."/>
            <person name="Kuo D.-H."/>
            <person name="Larsson T."/>
            <person name="Lv J."/>
            <person name="Arendt D."/>
            <person name="Savage R."/>
            <person name="Osoegawa K."/>
            <person name="de Jong P."/>
            <person name="Lindberg D.R."/>
            <person name="Seaver E.C."/>
            <person name="Weisblat D.A."/>
            <person name="Putnam N.H."/>
            <person name="Grigoriev I.V."/>
            <person name="Rokhsar D.S."/>
        </authorList>
    </citation>
    <scope>NUCLEOTIDE SEQUENCE</scope>
    <source>
        <strain evidence="3">I ESC-2004</strain>
    </source>
</reference>
<name>R7U302_CAPTE</name>
<dbReference type="EnsemblMetazoa" id="CapteT197577">
    <property type="protein sequence ID" value="CapteP197577"/>
    <property type="gene ID" value="CapteG197577"/>
</dbReference>
<dbReference type="HOGENOM" id="CLU_1391449_0_0_1"/>
<keyword evidence="3" id="KW-1185">Reference proteome</keyword>
<dbReference type="Proteomes" id="UP000014760">
    <property type="component" value="Unassembled WGS sequence"/>
</dbReference>